<proteinExistence type="predicted"/>
<comment type="caution">
    <text evidence="1">The sequence shown here is derived from an EMBL/GenBank/DDBJ whole genome shotgun (WGS) entry which is preliminary data.</text>
</comment>
<reference evidence="1" key="1">
    <citation type="journal article" date="2025" name="Int. J. Syst. Evol. Microbiol.">
        <title>Inconstantimicrobium mannanitabidum sp. nov., a novel member of the family Clostridiaceae isolated from anoxic soil under the treatment of reductive soil disinfestation.</title>
        <authorList>
            <person name="Ueki A."/>
            <person name="Tonouchi A."/>
            <person name="Honma S."/>
            <person name="Kaku N."/>
            <person name="Ueki K."/>
        </authorList>
    </citation>
    <scope>NUCLEOTIDE SEQUENCE</scope>
    <source>
        <strain evidence="1">TW13</strain>
    </source>
</reference>
<dbReference type="EMBL" id="BROD01000002">
    <property type="protein sequence ID" value="GKX68951.1"/>
    <property type="molecule type" value="Genomic_DNA"/>
</dbReference>
<organism evidence="1 2">
    <name type="scientific">Inconstantimicrobium mannanitabidum</name>
    <dbReference type="NCBI Taxonomy" id="1604901"/>
    <lineage>
        <taxon>Bacteria</taxon>
        <taxon>Bacillati</taxon>
        <taxon>Bacillota</taxon>
        <taxon>Clostridia</taxon>
        <taxon>Eubacteriales</taxon>
        <taxon>Clostridiaceae</taxon>
        <taxon>Inconstantimicrobium</taxon>
    </lineage>
</organism>
<keyword evidence="2" id="KW-1185">Reference proteome</keyword>
<protein>
    <submittedName>
        <fullName evidence="1">Uncharacterized protein</fullName>
    </submittedName>
</protein>
<accession>A0ACB5RIK0</accession>
<name>A0ACB5RIK0_9CLOT</name>
<evidence type="ECO:0000313" key="2">
    <source>
        <dbReference type="Proteomes" id="UP001058074"/>
    </source>
</evidence>
<gene>
    <name evidence="1" type="ORF">rsdtw13_42090</name>
</gene>
<dbReference type="Proteomes" id="UP001058074">
    <property type="component" value="Unassembled WGS sequence"/>
</dbReference>
<sequence>MESMKNVLVNKLGEKFSEGLGEISIKLSEKAVGKCIMSGFYEPKLPIELLARNK</sequence>
<evidence type="ECO:0000313" key="1">
    <source>
        <dbReference type="EMBL" id="GKX68951.1"/>
    </source>
</evidence>